<dbReference type="NCBIfam" id="NF041952">
    <property type="entry name" value="super_attC_Vc_1"/>
    <property type="match status" value="1"/>
</dbReference>
<evidence type="ECO:0000313" key="3">
    <source>
        <dbReference type="Proteomes" id="UP000000249"/>
    </source>
</evidence>
<proteinExistence type="predicted"/>
<evidence type="ECO:0000259" key="1">
    <source>
        <dbReference type="PROSITE" id="PS51186"/>
    </source>
</evidence>
<dbReference type="GO" id="GO:0016747">
    <property type="term" value="F:acyltransferase activity, transferring groups other than amino-acyl groups"/>
    <property type="evidence" value="ECO:0007669"/>
    <property type="project" value="InterPro"/>
</dbReference>
<accession>A0A0H3AEI0</accession>
<dbReference type="Gene3D" id="3.40.630.30">
    <property type="match status" value="1"/>
</dbReference>
<dbReference type="Proteomes" id="UP000000249">
    <property type="component" value="Chromosome 2"/>
</dbReference>
<dbReference type="KEGG" id="vco:VC0395_0919"/>
<dbReference type="EMBL" id="CP000626">
    <property type="protein sequence ID" value="ABQ18657.1"/>
    <property type="molecule type" value="Genomic_DNA"/>
</dbReference>
<dbReference type="PANTHER" id="PTHR37103">
    <property type="entry name" value="PUTATIVE-RELATED"/>
    <property type="match status" value="1"/>
</dbReference>
<dbReference type="AlphaFoldDB" id="A0A0H3AEI0"/>
<dbReference type="PANTHER" id="PTHR37103:SF1">
    <property type="entry name" value="DUF6602 DOMAIN-CONTAINING PROTEIN"/>
    <property type="match status" value="1"/>
</dbReference>
<dbReference type="AntiFam" id="ANF00278">
    <property type="entry name" value="Spurious ORF motif from attC repeats"/>
</dbReference>
<reference evidence="2 3" key="1">
    <citation type="submission" date="2007-03" db="EMBL/GenBank/DDBJ databases">
        <authorList>
            <person name="Heidelberg J."/>
        </authorList>
    </citation>
    <scope>NUCLEOTIDE SEQUENCE [LARGE SCALE GENOMIC DNA]</scope>
    <source>
        <strain evidence="3">ATCC 39541 / Classical Ogawa 395 / O395</strain>
    </source>
</reference>
<evidence type="ECO:0000313" key="2">
    <source>
        <dbReference type="EMBL" id="ABQ18657.1"/>
    </source>
</evidence>
<dbReference type="SUPFAM" id="SSF55729">
    <property type="entry name" value="Acyl-CoA N-acyltransferases (Nat)"/>
    <property type="match status" value="1"/>
</dbReference>
<name>A0A0H3AEI0_VIBC3</name>
<dbReference type="InterPro" id="IPR000182">
    <property type="entry name" value="GNAT_dom"/>
</dbReference>
<organism evidence="2 3">
    <name type="scientific">Vibrio cholerae serotype O1 (strain ATCC 39541 / Classical Ogawa 395 / O395)</name>
    <dbReference type="NCBI Taxonomy" id="345073"/>
    <lineage>
        <taxon>Bacteria</taxon>
        <taxon>Pseudomonadati</taxon>
        <taxon>Pseudomonadota</taxon>
        <taxon>Gammaproteobacteria</taxon>
        <taxon>Vibrionales</taxon>
        <taxon>Vibrionaceae</taxon>
        <taxon>Vibrio</taxon>
    </lineage>
</organism>
<protein>
    <submittedName>
        <fullName evidence="2">Acetyltransferase</fullName>
    </submittedName>
</protein>
<dbReference type="PROSITE" id="PS51186">
    <property type="entry name" value="GNAT"/>
    <property type="match status" value="1"/>
</dbReference>
<feature type="domain" description="N-acetyltransferase" evidence="1">
    <location>
        <begin position="40"/>
        <end position="169"/>
    </location>
</feature>
<dbReference type="Pfam" id="PF00583">
    <property type="entry name" value="Acetyltransf_1"/>
    <property type="match status" value="1"/>
</dbReference>
<dbReference type="CDD" id="cd04301">
    <property type="entry name" value="NAT_SF"/>
    <property type="match status" value="1"/>
</dbReference>
<dbReference type="eggNOG" id="COG0456">
    <property type="taxonomic scope" value="Bacteria"/>
</dbReference>
<sequence length="172" mass="19579">MVSVVVFEFSGMRCQPLRRALCVSRGKCMEVSLKVSSDLLFAESLTKSNMASYYQARGLTWDHNRFLSSWDELDNYEIYLGLARVGVLRLSYSNDVTFLRDFQILPEFQGCGIGSKCLELVVRHALDRQSTKLVLRVFSENPAINLYESKGFVRVSEIKGLIEIELPLNSHT</sequence>
<dbReference type="InterPro" id="IPR016181">
    <property type="entry name" value="Acyl_CoA_acyltransferase"/>
</dbReference>
<gene>
    <name evidence="2" type="ordered locus">VC0395_0919</name>
</gene>